<reference evidence="1" key="1">
    <citation type="submission" date="2020-12" db="EMBL/GenBank/DDBJ databases">
        <title>Clostridium thailandense sp. nov., a novel acetogenic bacterium isolated from peat land soil in Thailand.</title>
        <authorList>
            <person name="Chaikitkaew S."/>
            <person name="Birkeland N.K."/>
        </authorList>
    </citation>
    <scope>NUCLEOTIDE SEQUENCE</scope>
    <source>
        <strain evidence="1">PL3</strain>
    </source>
</reference>
<dbReference type="RefSeq" id="WP_218320168.1">
    <property type="nucleotide sequence ID" value="NZ_JAEEGC010000038.1"/>
</dbReference>
<comment type="caution">
    <text evidence="1">The sequence shown here is derived from an EMBL/GenBank/DDBJ whole genome shotgun (WGS) entry which is preliminary data.</text>
</comment>
<evidence type="ECO:0000313" key="2">
    <source>
        <dbReference type="Proteomes" id="UP000694308"/>
    </source>
</evidence>
<organism evidence="1 2">
    <name type="scientific">Clostridium thailandense</name>
    <dbReference type="NCBI Taxonomy" id="2794346"/>
    <lineage>
        <taxon>Bacteria</taxon>
        <taxon>Bacillati</taxon>
        <taxon>Bacillota</taxon>
        <taxon>Clostridia</taxon>
        <taxon>Eubacteriales</taxon>
        <taxon>Clostridiaceae</taxon>
        <taxon>Clostridium</taxon>
    </lineage>
</organism>
<keyword evidence="2" id="KW-1185">Reference proteome</keyword>
<dbReference type="EMBL" id="JAEEGC010000038">
    <property type="protein sequence ID" value="MBV7273136.1"/>
    <property type="molecule type" value="Genomic_DNA"/>
</dbReference>
<name>A0A949TWH7_9CLOT</name>
<proteinExistence type="predicted"/>
<accession>A0A949TWH7</accession>
<sequence length="214" mass="25136">MRVVELPNNEGIYDVNFDIDKEKFSIKWKWPKDINLVYVLKTNALEDFNLDNISDRNVKLYTREEYKEFNGYCETIKEINQYKYWIFPAVEADGDILLLKQYDGKNEIIVSTGKPEVLYEIKEKRSLTSFFSKEKSLEISVYSEMHLPKDALCYVKKHGSYPVSKDDGICFDFINNIQAGENSMPPIVVDKNEYVKVFIKDVEKYGNIYDLKQV</sequence>
<gene>
    <name evidence="1" type="ORF">I6U48_09465</name>
</gene>
<dbReference type="Proteomes" id="UP000694308">
    <property type="component" value="Unassembled WGS sequence"/>
</dbReference>
<dbReference type="AlphaFoldDB" id="A0A949TWH7"/>
<protein>
    <submittedName>
        <fullName evidence="1">Uncharacterized protein</fullName>
    </submittedName>
</protein>
<evidence type="ECO:0000313" key="1">
    <source>
        <dbReference type="EMBL" id="MBV7273136.1"/>
    </source>
</evidence>